<evidence type="ECO:0000256" key="2">
    <source>
        <dbReference type="ARBA" id="ARBA00001946"/>
    </source>
</evidence>
<proteinExistence type="predicted"/>
<comment type="cofactor">
    <cofactor evidence="1">
        <name>Mn(2+)</name>
        <dbReference type="ChEBI" id="CHEBI:29035"/>
    </cofactor>
</comment>
<dbReference type="CDD" id="cd18870">
    <property type="entry name" value="NUDIX_AcylCoAdiphos_Nudt19"/>
    <property type="match status" value="1"/>
</dbReference>
<keyword evidence="6" id="KW-0464">Manganese</keyword>
<dbReference type="InterPro" id="IPR000086">
    <property type="entry name" value="NUDIX_hydrolase_dom"/>
</dbReference>
<dbReference type="EMBL" id="PKUS01000032">
    <property type="protein sequence ID" value="PLW67294.1"/>
    <property type="molecule type" value="Genomic_DNA"/>
</dbReference>
<evidence type="ECO:0000256" key="4">
    <source>
        <dbReference type="ARBA" id="ARBA00022801"/>
    </source>
</evidence>
<keyword evidence="5" id="KW-0460">Magnesium</keyword>
<evidence type="ECO:0000313" key="8">
    <source>
        <dbReference type="EMBL" id="PLW67294.1"/>
    </source>
</evidence>
<dbReference type="SUPFAM" id="SSF55811">
    <property type="entry name" value="Nudix"/>
    <property type="match status" value="1"/>
</dbReference>
<dbReference type="InterPro" id="IPR015797">
    <property type="entry name" value="NUDIX_hydrolase-like_dom_sf"/>
</dbReference>
<dbReference type="PANTHER" id="PTHR12318">
    <property type="entry name" value="TESTOSTERONE-REGULATED PROTEIN RP2"/>
    <property type="match status" value="1"/>
</dbReference>
<keyword evidence="4 8" id="KW-0378">Hydrolase</keyword>
<evidence type="ECO:0000256" key="1">
    <source>
        <dbReference type="ARBA" id="ARBA00001936"/>
    </source>
</evidence>
<dbReference type="OrthoDB" id="9788263at2"/>
<accession>A0A2N5WYH5</accession>
<keyword evidence="3" id="KW-0479">Metal-binding</keyword>
<evidence type="ECO:0000259" key="7">
    <source>
        <dbReference type="PROSITE" id="PS51462"/>
    </source>
</evidence>
<dbReference type="InterPro" id="IPR039121">
    <property type="entry name" value="NUDT19"/>
</dbReference>
<comment type="caution">
    <text evidence="8">The sequence shown here is derived from an EMBL/GenBank/DDBJ whole genome shotgun (WGS) entry which is preliminary data.</text>
</comment>
<dbReference type="GO" id="GO:0046872">
    <property type="term" value="F:metal ion binding"/>
    <property type="evidence" value="ECO:0007669"/>
    <property type="project" value="UniProtKB-KW"/>
</dbReference>
<dbReference type="Gene3D" id="3.90.79.10">
    <property type="entry name" value="Nucleoside Triphosphate Pyrophosphohydrolase"/>
    <property type="match status" value="2"/>
</dbReference>
<organism evidence="8 9">
    <name type="scientific">Pseudohalioglobus lutimaris</name>
    <dbReference type="NCBI Taxonomy" id="1737061"/>
    <lineage>
        <taxon>Bacteria</taxon>
        <taxon>Pseudomonadati</taxon>
        <taxon>Pseudomonadota</taxon>
        <taxon>Gammaproteobacteria</taxon>
        <taxon>Cellvibrionales</taxon>
        <taxon>Halieaceae</taxon>
        <taxon>Pseudohalioglobus</taxon>
    </lineage>
</organism>
<evidence type="ECO:0000256" key="3">
    <source>
        <dbReference type="ARBA" id="ARBA00022723"/>
    </source>
</evidence>
<feature type="domain" description="Nudix hydrolase" evidence="7">
    <location>
        <begin position="6"/>
        <end position="151"/>
    </location>
</feature>
<dbReference type="AlphaFoldDB" id="A0A2N5WYH5"/>
<gene>
    <name evidence="8" type="ORF">C0039_17805</name>
</gene>
<dbReference type="PROSITE" id="PS51462">
    <property type="entry name" value="NUDIX"/>
    <property type="match status" value="1"/>
</dbReference>
<sequence>MSDSSTVRPASTVVLLRDSDAGLETLLLRRNKALAFAGGFWVFPGGSLDEADMAAGEGDEERAARVAAAREAMEECGQRPRPEDMVLLSHWTTPETEKRRFSTWIYAAPLEANEKVVIDGGEIHDHRWLPLEQALAEHYAGELRILPPTMVTLSRLSVYRTVAQLLKAEKDSPVPRVLPVITGYEDTIVSLYHGDAGYETVDPALPGARHRAILEDGRWRYVYENVPDDIAPLVPQEADA</sequence>
<evidence type="ECO:0000256" key="5">
    <source>
        <dbReference type="ARBA" id="ARBA00022842"/>
    </source>
</evidence>
<evidence type="ECO:0000313" key="9">
    <source>
        <dbReference type="Proteomes" id="UP000235005"/>
    </source>
</evidence>
<name>A0A2N5WYH5_9GAMM</name>
<dbReference type="Pfam" id="PF00293">
    <property type="entry name" value="NUDIX"/>
    <property type="match status" value="1"/>
</dbReference>
<keyword evidence="9" id="KW-1185">Reference proteome</keyword>
<dbReference type="RefSeq" id="WP_076000768.1">
    <property type="nucleotide sequence ID" value="NZ_PKUS01000032.1"/>
</dbReference>
<dbReference type="PANTHER" id="PTHR12318:SF0">
    <property type="entry name" value="ACYL-COENZYME A DIPHOSPHATASE NUDT19"/>
    <property type="match status" value="1"/>
</dbReference>
<comment type="cofactor">
    <cofactor evidence="2">
        <name>Mg(2+)</name>
        <dbReference type="ChEBI" id="CHEBI:18420"/>
    </cofactor>
</comment>
<dbReference type="Proteomes" id="UP000235005">
    <property type="component" value="Unassembled WGS sequence"/>
</dbReference>
<evidence type="ECO:0000256" key="6">
    <source>
        <dbReference type="ARBA" id="ARBA00023211"/>
    </source>
</evidence>
<dbReference type="GO" id="GO:0016818">
    <property type="term" value="F:hydrolase activity, acting on acid anhydrides, in phosphorus-containing anhydrides"/>
    <property type="evidence" value="ECO:0007669"/>
    <property type="project" value="InterPro"/>
</dbReference>
<protein>
    <submittedName>
        <fullName evidence="8">NUDIX hydrolase</fullName>
    </submittedName>
</protein>
<reference evidence="8 9" key="1">
    <citation type="submission" date="2018-01" db="EMBL/GenBank/DDBJ databases">
        <title>The draft genome sequence of Halioglobus lutimaris HF004.</title>
        <authorList>
            <person name="Du Z.-J."/>
            <person name="Shi M.-J."/>
        </authorList>
    </citation>
    <scope>NUCLEOTIDE SEQUENCE [LARGE SCALE GENOMIC DNA]</scope>
    <source>
        <strain evidence="8 9">HF004</strain>
    </source>
</reference>